<dbReference type="GO" id="GO:0016020">
    <property type="term" value="C:membrane"/>
    <property type="evidence" value="ECO:0007669"/>
    <property type="project" value="UniProtKB-SubCell"/>
</dbReference>
<evidence type="ECO:0000256" key="6">
    <source>
        <dbReference type="ARBA" id="ARBA00022692"/>
    </source>
</evidence>
<dbReference type="Gene3D" id="1.10.630.10">
    <property type="entry name" value="Cytochrome P450"/>
    <property type="match status" value="1"/>
</dbReference>
<organism evidence="15 16">
    <name type="scientific">Dendrothele bispora (strain CBS 962.96)</name>
    <dbReference type="NCBI Taxonomy" id="1314807"/>
    <lineage>
        <taxon>Eukaryota</taxon>
        <taxon>Fungi</taxon>
        <taxon>Dikarya</taxon>
        <taxon>Basidiomycota</taxon>
        <taxon>Agaricomycotina</taxon>
        <taxon>Agaricomycetes</taxon>
        <taxon>Agaricomycetidae</taxon>
        <taxon>Agaricales</taxon>
        <taxon>Agaricales incertae sedis</taxon>
        <taxon>Dendrothele</taxon>
    </lineage>
</organism>
<keyword evidence="11" id="KW-0503">Monooxygenase</keyword>
<evidence type="ECO:0000313" key="15">
    <source>
        <dbReference type="EMBL" id="THU80226.1"/>
    </source>
</evidence>
<dbReference type="InterPro" id="IPR050364">
    <property type="entry name" value="Cytochrome_P450_fung"/>
</dbReference>
<reference evidence="15 16" key="1">
    <citation type="journal article" date="2019" name="Nat. Ecol. Evol.">
        <title>Megaphylogeny resolves global patterns of mushroom evolution.</title>
        <authorList>
            <person name="Varga T."/>
            <person name="Krizsan K."/>
            <person name="Foldi C."/>
            <person name="Dima B."/>
            <person name="Sanchez-Garcia M."/>
            <person name="Sanchez-Ramirez S."/>
            <person name="Szollosi G.J."/>
            <person name="Szarkandi J.G."/>
            <person name="Papp V."/>
            <person name="Albert L."/>
            <person name="Andreopoulos W."/>
            <person name="Angelini C."/>
            <person name="Antonin V."/>
            <person name="Barry K.W."/>
            <person name="Bougher N.L."/>
            <person name="Buchanan P."/>
            <person name="Buyck B."/>
            <person name="Bense V."/>
            <person name="Catcheside P."/>
            <person name="Chovatia M."/>
            <person name="Cooper J."/>
            <person name="Damon W."/>
            <person name="Desjardin D."/>
            <person name="Finy P."/>
            <person name="Geml J."/>
            <person name="Haridas S."/>
            <person name="Hughes K."/>
            <person name="Justo A."/>
            <person name="Karasinski D."/>
            <person name="Kautmanova I."/>
            <person name="Kiss B."/>
            <person name="Kocsube S."/>
            <person name="Kotiranta H."/>
            <person name="LaButti K.M."/>
            <person name="Lechner B.E."/>
            <person name="Liimatainen K."/>
            <person name="Lipzen A."/>
            <person name="Lukacs Z."/>
            <person name="Mihaltcheva S."/>
            <person name="Morgado L.N."/>
            <person name="Niskanen T."/>
            <person name="Noordeloos M.E."/>
            <person name="Ohm R.A."/>
            <person name="Ortiz-Santana B."/>
            <person name="Ovrebo C."/>
            <person name="Racz N."/>
            <person name="Riley R."/>
            <person name="Savchenko A."/>
            <person name="Shiryaev A."/>
            <person name="Soop K."/>
            <person name="Spirin V."/>
            <person name="Szebenyi C."/>
            <person name="Tomsovsky M."/>
            <person name="Tulloss R.E."/>
            <person name="Uehling J."/>
            <person name="Grigoriev I.V."/>
            <person name="Vagvolgyi C."/>
            <person name="Papp T."/>
            <person name="Martin F.M."/>
            <person name="Miettinen O."/>
            <person name="Hibbett D.S."/>
            <person name="Nagy L.G."/>
        </authorList>
    </citation>
    <scope>NUCLEOTIDE SEQUENCE [LARGE SCALE GENOMIC DNA]</scope>
    <source>
        <strain evidence="15 16">CBS 962.96</strain>
    </source>
</reference>
<dbReference type="InterPro" id="IPR002401">
    <property type="entry name" value="Cyt_P450_E_grp-I"/>
</dbReference>
<evidence type="ECO:0000313" key="16">
    <source>
        <dbReference type="Proteomes" id="UP000297245"/>
    </source>
</evidence>
<dbReference type="InterPro" id="IPR001128">
    <property type="entry name" value="Cyt_P450"/>
</dbReference>
<dbReference type="GO" id="GO:0005506">
    <property type="term" value="F:iron ion binding"/>
    <property type="evidence" value="ECO:0007669"/>
    <property type="project" value="InterPro"/>
</dbReference>
<keyword evidence="9" id="KW-0560">Oxidoreductase</keyword>
<proteinExistence type="inferred from homology"/>
<dbReference type="PRINTS" id="PR00385">
    <property type="entry name" value="P450"/>
</dbReference>
<keyword evidence="12" id="KW-0472">Membrane</keyword>
<dbReference type="PRINTS" id="PR00463">
    <property type="entry name" value="EP450I"/>
</dbReference>
<evidence type="ECO:0000256" key="12">
    <source>
        <dbReference type="ARBA" id="ARBA00023136"/>
    </source>
</evidence>
<evidence type="ECO:0000256" key="5">
    <source>
        <dbReference type="ARBA" id="ARBA00022617"/>
    </source>
</evidence>
<evidence type="ECO:0000256" key="13">
    <source>
        <dbReference type="ARBA" id="ARBA00023180"/>
    </source>
</evidence>
<evidence type="ECO:0000256" key="3">
    <source>
        <dbReference type="ARBA" id="ARBA00005179"/>
    </source>
</evidence>
<dbReference type="Proteomes" id="UP000297245">
    <property type="component" value="Unassembled WGS sequence"/>
</dbReference>
<dbReference type="SUPFAM" id="SSF48264">
    <property type="entry name" value="Cytochrome P450"/>
    <property type="match status" value="1"/>
</dbReference>
<dbReference type="PANTHER" id="PTHR46300">
    <property type="entry name" value="P450, PUTATIVE (EUROFUNG)-RELATED-RELATED"/>
    <property type="match status" value="1"/>
</dbReference>
<evidence type="ECO:0000256" key="7">
    <source>
        <dbReference type="ARBA" id="ARBA00022723"/>
    </source>
</evidence>
<keyword evidence="6" id="KW-0812">Transmembrane</keyword>
<evidence type="ECO:0000256" key="14">
    <source>
        <dbReference type="PIRSR" id="PIRSR602401-1"/>
    </source>
</evidence>
<dbReference type="CDD" id="cd11065">
    <property type="entry name" value="CYP64-like"/>
    <property type="match status" value="1"/>
</dbReference>
<gene>
    <name evidence="15" type="ORF">K435DRAFT_940588</name>
</gene>
<evidence type="ECO:0000256" key="8">
    <source>
        <dbReference type="ARBA" id="ARBA00022989"/>
    </source>
</evidence>
<dbReference type="GO" id="GO:0016705">
    <property type="term" value="F:oxidoreductase activity, acting on paired donors, with incorporation or reduction of molecular oxygen"/>
    <property type="evidence" value="ECO:0007669"/>
    <property type="project" value="InterPro"/>
</dbReference>
<dbReference type="GO" id="GO:0004497">
    <property type="term" value="F:monooxygenase activity"/>
    <property type="evidence" value="ECO:0007669"/>
    <property type="project" value="UniProtKB-KW"/>
</dbReference>
<keyword evidence="7 14" id="KW-0479">Metal-binding</keyword>
<dbReference type="OrthoDB" id="2789670at2759"/>
<dbReference type="EMBL" id="ML179926">
    <property type="protein sequence ID" value="THU80226.1"/>
    <property type="molecule type" value="Genomic_DNA"/>
</dbReference>
<evidence type="ECO:0000256" key="2">
    <source>
        <dbReference type="ARBA" id="ARBA00004167"/>
    </source>
</evidence>
<name>A0A4S8KWA2_DENBC</name>
<dbReference type="PANTHER" id="PTHR46300:SF2">
    <property type="entry name" value="CYTOCHROME P450 MONOOXYGENASE ALNH-RELATED"/>
    <property type="match status" value="1"/>
</dbReference>
<feature type="binding site" description="axial binding residue" evidence="14">
    <location>
        <position position="437"/>
    </location>
    <ligand>
        <name>heme</name>
        <dbReference type="ChEBI" id="CHEBI:30413"/>
    </ligand>
    <ligandPart>
        <name>Fe</name>
        <dbReference type="ChEBI" id="CHEBI:18248"/>
    </ligandPart>
</feature>
<comment type="similarity">
    <text evidence="4">Belongs to the cytochrome P450 family.</text>
</comment>
<keyword evidence="8" id="KW-1133">Transmembrane helix</keyword>
<dbReference type="InterPro" id="IPR036396">
    <property type="entry name" value="Cyt_P450_sf"/>
</dbReference>
<evidence type="ECO:0000256" key="1">
    <source>
        <dbReference type="ARBA" id="ARBA00001971"/>
    </source>
</evidence>
<evidence type="ECO:0000256" key="4">
    <source>
        <dbReference type="ARBA" id="ARBA00010617"/>
    </source>
</evidence>
<comment type="subcellular location">
    <subcellularLocation>
        <location evidence="2">Membrane</location>
        <topology evidence="2">Single-pass membrane protein</topology>
    </subcellularLocation>
</comment>
<comment type="cofactor">
    <cofactor evidence="1 14">
        <name>heme</name>
        <dbReference type="ChEBI" id="CHEBI:30413"/>
    </cofactor>
</comment>
<keyword evidence="10 14" id="KW-0408">Iron</keyword>
<evidence type="ECO:0000256" key="9">
    <source>
        <dbReference type="ARBA" id="ARBA00023002"/>
    </source>
</evidence>
<keyword evidence="13" id="KW-0325">Glycoprotein</keyword>
<evidence type="ECO:0000256" key="11">
    <source>
        <dbReference type="ARBA" id="ARBA00023033"/>
    </source>
</evidence>
<sequence>MHMSSLDNNLVVVLLVSLTIIFALYHTNDKKYPPGPCGLPVLGNIFQLDPDRPWISYAKWKRIYGDLFQLNMAGQPVLVLNSQKVVKDLLEKRSSIYSDRPKWLVLNEMTGYMDLPLMRYGELWRRMRRASKLPLGVKMSFNYHRVQSDQALVLAHDVLNHPDNWKFHVQRTSISIILSIVYDTPPIQSLSEPSIQFMNDFIDRTTTALLPGSNLVEIFPILSSLPLFLSKWRCDAQRDFKIFTRHFEDMFLPIKNRFDKGEEQPPSFCATLAETQSRHRMSDSECAWLAVILYGAGQETTSTALEWFLLCMVLFPRVQEKAQEELDKVVGRARLPSFSDMKHLPYIQAIVKEVLRWQAPLALGLPHATTDDDYYEGYLIRKGTICIVDVIGLNRDPEIYGPDADDFRPERHLDDKGMIKDETSDGHFAYGFGHRICVGRHVANNSLFIAIATILWSMTISPVKGVDGNPIKPDLEGEPGLFWRPKPFSFSTRPRFDDAKILVQQARDDIN</sequence>
<evidence type="ECO:0000256" key="10">
    <source>
        <dbReference type="ARBA" id="ARBA00023004"/>
    </source>
</evidence>
<keyword evidence="16" id="KW-1185">Reference proteome</keyword>
<dbReference type="GO" id="GO:0020037">
    <property type="term" value="F:heme binding"/>
    <property type="evidence" value="ECO:0007669"/>
    <property type="project" value="InterPro"/>
</dbReference>
<comment type="pathway">
    <text evidence="3">Secondary metabolite biosynthesis.</text>
</comment>
<dbReference type="Pfam" id="PF00067">
    <property type="entry name" value="p450"/>
    <property type="match status" value="1"/>
</dbReference>
<protein>
    <submittedName>
        <fullName evidence="15">Cytochrome P450</fullName>
    </submittedName>
</protein>
<keyword evidence="5 14" id="KW-0349">Heme</keyword>
<dbReference type="AlphaFoldDB" id="A0A4S8KWA2"/>
<accession>A0A4S8KWA2</accession>